<evidence type="ECO:0000256" key="1">
    <source>
        <dbReference type="SAM" id="Phobius"/>
    </source>
</evidence>
<dbReference type="OrthoDB" id="1821761at2"/>
<keyword evidence="3" id="KW-1185">Reference proteome</keyword>
<reference evidence="2 3" key="1">
    <citation type="submission" date="2011-02" db="EMBL/GenBank/DDBJ databases">
        <authorList>
            <person name="Nelson K.E."/>
            <person name="Sutton G."/>
            <person name="Torralba M."/>
            <person name="Durkin S."/>
            <person name="Harkins D."/>
            <person name="Montgomery R."/>
            <person name="Ziemer C."/>
            <person name="Klaassens E."/>
            <person name="Ocuiv P."/>
            <person name="Morrison M."/>
        </authorList>
    </citation>
    <scope>NUCLEOTIDE SEQUENCE [LARGE SCALE GENOMIC DNA]</scope>
    <source>
        <strain evidence="2 3">8</strain>
    </source>
</reference>
<comment type="caution">
    <text evidence="2">The sequence shown here is derived from an EMBL/GenBank/DDBJ whole genome shotgun (WGS) entry which is preliminary data.</text>
</comment>
<accession>E9SGV6</accession>
<dbReference type="RefSeq" id="WP_002852713.1">
    <property type="nucleotide sequence ID" value="NZ_ADKM02000130.1"/>
</dbReference>
<keyword evidence="1" id="KW-0812">Transmembrane</keyword>
<keyword evidence="1" id="KW-0472">Membrane</keyword>
<organism evidence="2 3">
    <name type="scientific">Ruminococcus albus 8</name>
    <dbReference type="NCBI Taxonomy" id="246199"/>
    <lineage>
        <taxon>Bacteria</taxon>
        <taxon>Bacillati</taxon>
        <taxon>Bacillota</taxon>
        <taxon>Clostridia</taxon>
        <taxon>Eubacteriales</taxon>
        <taxon>Oscillospiraceae</taxon>
        <taxon>Ruminococcus</taxon>
    </lineage>
</organism>
<dbReference type="AlphaFoldDB" id="E9SGV6"/>
<gene>
    <name evidence="2" type="ORF">CUS_7483</name>
</gene>
<feature type="transmembrane region" description="Helical" evidence="1">
    <location>
        <begin position="106"/>
        <end position="124"/>
    </location>
</feature>
<dbReference type="STRING" id="246199.CUS_7483"/>
<evidence type="ECO:0000313" key="3">
    <source>
        <dbReference type="Proteomes" id="UP000004259"/>
    </source>
</evidence>
<name>E9SGV6_RUMAL</name>
<dbReference type="EMBL" id="ADKM02000130">
    <property type="protein sequence ID" value="EGC01302.1"/>
    <property type="molecule type" value="Genomic_DNA"/>
</dbReference>
<evidence type="ECO:0000313" key="2">
    <source>
        <dbReference type="EMBL" id="EGC01302.1"/>
    </source>
</evidence>
<dbReference type="Proteomes" id="UP000004259">
    <property type="component" value="Unassembled WGS sequence"/>
</dbReference>
<proteinExistence type="predicted"/>
<protein>
    <submittedName>
        <fullName evidence="2">Conserved domain protein</fullName>
    </submittedName>
</protein>
<sequence length="269" mass="30296">MNCPMCGGNLGENDQSCQYCGTRRSEMGPAFNNQPNTVNYGNANNYSNNAAYGQQGGYGNDNYGNTANYGQPNSYGMGYGMNAPRNSGSGFASRALMNPLGTIKKIRLITSLICILIFIGVFLYRNVFMMRDVKKDFDDFSVTFPQVLKEDKTSTFNDNDAEESAVYSNNNIAFAYVKYDMSDADVDAETFVEYMDISLKSGLDDYDQIKLVGDKLYFYFSEDDENYYSLLTAEKKDDDLYMFIGYCLKSEESKYSSQVGKMIQSIKFK</sequence>
<keyword evidence="1" id="KW-1133">Transmembrane helix</keyword>